<keyword evidence="4" id="KW-1185">Reference proteome</keyword>
<dbReference type="AlphaFoldDB" id="A0A660L4A1"/>
<gene>
    <name evidence="3" type="ORF">C8N24_4381</name>
</gene>
<dbReference type="RefSeq" id="WP_121254042.1">
    <property type="nucleotide sequence ID" value="NZ_RBIL01000002.1"/>
</dbReference>
<dbReference type="InterPro" id="IPR018488">
    <property type="entry name" value="cNMP-bd_CS"/>
</dbReference>
<sequence>MPAVQIIPFVPGRRPTDEARSAGLGSSEPVAFVNAGPGNRCLLLLEGRFTGEVEVTTVIGHTIRRRTAVPEAIGERSVLALDPDVDFAGDYSLVNRFFNTVLVEVRQGDAVDETRLDVFDLARMGSLYERIVERAVKPDAERQAPWLSHTTHPWFPVLSIGAYKAELYTRALVGDVVHKRQNLADPGWLTRVGLYLELLTGLGVIEAVKADVGDLLTAEERAAVDRWDDLPLNVEGWRGVWGLRKIAQPIGLRNLLAKKKATLEFLHVHHEDLKHAIALAGPNPSNAQETWHRVFRDAERAVLAKTPAAFPELAMLPDELRRFILWHRRGHVSLGRALRLPGPLPMLVGDQDGLFASACNQYRASMNHVADWAREEGLMDHAGEECVPRQVSLLEAHMNQPTRVALLQARDGYAPERPLEVGADLPPDYTPPLADVAEALAGTPAFSVFTREEIDAVAKAARPLTIGPAERFIVQGQEGDTLFVLVEGTVEVFVRREDGTEVHLGTRPQGSVLGEMSLLTGAPRSATVRALDGALVYEIGRQQYEPILAARPELRLALEDAMAARLRAQDEALSASSRSRRRSALRARRARP</sequence>
<name>A0A660L4A1_9ACTN</name>
<dbReference type="Gene3D" id="2.60.120.10">
    <property type="entry name" value="Jelly Rolls"/>
    <property type="match status" value="1"/>
</dbReference>
<evidence type="ECO:0000313" key="3">
    <source>
        <dbReference type="EMBL" id="RKQ86370.1"/>
    </source>
</evidence>
<evidence type="ECO:0000313" key="4">
    <source>
        <dbReference type="Proteomes" id="UP000278962"/>
    </source>
</evidence>
<dbReference type="GO" id="GO:0003700">
    <property type="term" value="F:DNA-binding transcription factor activity"/>
    <property type="evidence" value="ECO:0007669"/>
    <property type="project" value="TreeGrafter"/>
</dbReference>
<protein>
    <submittedName>
        <fullName evidence="3">Cyclic nucleotide-binding domain-containing protein</fullName>
    </submittedName>
</protein>
<dbReference type="PANTHER" id="PTHR24567:SF74">
    <property type="entry name" value="HTH-TYPE TRANSCRIPTIONAL REGULATOR ARCR"/>
    <property type="match status" value="1"/>
</dbReference>
<dbReference type="PROSITE" id="PS50042">
    <property type="entry name" value="CNMP_BINDING_3"/>
    <property type="match status" value="1"/>
</dbReference>
<dbReference type="SMART" id="SM00100">
    <property type="entry name" value="cNMP"/>
    <property type="match status" value="1"/>
</dbReference>
<feature type="compositionally biased region" description="Basic residues" evidence="1">
    <location>
        <begin position="578"/>
        <end position="592"/>
    </location>
</feature>
<dbReference type="GO" id="GO:0005829">
    <property type="term" value="C:cytosol"/>
    <property type="evidence" value="ECO:0007669"/>
    <property type="project" value="TreeGrafter"/>
</dbReference>
<dbReference type="EMBL" id="RBIL01000002">
    <property type="protein sequence ID" value="RKQ86370.1"/>
    <property type="molecule type" value="Genomic_DNA"/>
</dbReference>
<proteinExistence type="predicted"/>
<comment type="caution">
    <text evidence="3">The sequence shown here is derived from an EMBL/GenBank/DDBJ whole genome shotgun (WGS) entry which is preliminary data.</text>
</comment>
<dbReference type="PRINTS" id="PR00103">
    <property type="entry name" value="CAMPKINASE"/>
</dbReference>
<dbReference type="Pfam" id="PF00027">
    <property type="entry name" value="cNMP_binding"/>
    <property type="match status" value="1"/>
</dbReference>
<dbReference type="InterPro" id="IPR018490">
    <property type="entry name" value="cNMP-bd_dom_sf"/>
</dbReference>
<dbReference type="Proteomes" id="UP000278962">
    <property type="component" value="Unassembled WGS sequence"/>
</dbReference>
<dbReference type="InterPro" id="IPR014710">
    <property type="entry name" value="RmlC-like_jellyroll"/>
</dbReference>
<feature type="region of interest" description="Disordered" evidence="1">
    <location>
        <begin position="572"/>
        <end position="592"/>
    </location>
</feature>
<dbReference type="PROSITE" id="PS00889">
    <property type="entry name" value="CNMP_BINDING_2"/>
    <property type="match status" value="1"/>
</dbReference>
<accession>A0A660L4A1</accession>
<dbReference type="InterPro" id="IPR000595">
    <property type="entry name" value="cNMP-bd_dom"/>
</dbReference>
<organism evidence="3 4">
    <name type="scientific">Solirubrobacter pauli</name>
    <dbReference type="NCBI Taxonomy" id="166793"/>
    <lineage>
        <taxon>Bacteria</taxon>
        <taxon>Bacillati</taxon>
        <taxon>Actinomycetota</taxon>
        <taxon>Thermoleophilia</taxon>
        <taxon>Solirubrobacterales</taxon>
        <taxon>Solirubrobacteraceae</taxon>
        <taxon>Solirubrobacter</taxon>
    </lineage>
</organism>
<evidence type="ECO:0000259" key="2">
    <source>
        <dbReference type="PROSITE" id="PS50042"/>
    </source>
</evidence>
<evidence type="ECO:0000256" key="1">
    <source>
        <dbReference type="SAM" id="MobiDB-lite"/>
    </source>
</evidence>
<dbReference type="SUPFAM" id="SSF51206">
    <property type="entry name" value="cAMP-binding domain-like"/>
    <property type="match status" value="1"/>
</dbReference>
<feature type="domain" description="Cyclic nucleotide-binding" evidence="2">
    <location>
        <begin position="445"/>
        <end position="565"/>
    </location>
</feature>
<reference evidence="3 4" key="1">
    <citation type="submission" date="2018-10" db="EMBL/GenBank/DDBJ databases">
        <title>Genomic Encyclopedia of Archaeal and Bacterial Type Strains, Phase II (KMG-II): from individual species to whole genera.</title>
        <authorList>
            <person name="Goeker M."/>
        </authorList>
    </citation>
    <scope>NUCLEOTIDE SEQUENCE [LARGE SCALE GENOMIC DNA]</scope>
    <source>
        <strain evidence="3 4">DSM 14954</strain>
    </source>
</reference>
<dbReference type="InterPro" id="IPR050397">
    <property type="entry name" value="Env_Response_Regulators"/>
</dbReference>
<dbReference type="PANTHER" id="PTHR24567">
    <property type="entry name" value="CRP FAMILY TRANSCRIPTIONAL REGULATORY PROTEIN"/>
    <property type="match status" value="1"/>
</dbReference>
<dbReference type="OrthoDB" id="156829at2"/>
<dbReference type="CDD" id="cd00038">
    <property type="entry name" value="CAP_ED"/>
    <property type="match status" value="1"/>
</dbReference>